<gene>
    <name evidence="1" type="ORF">PECUL_23A044948</name>
</gene>
<dbReference type="Proteomes" id="UP001295444">
    <property type="component" value="Chromosome 01"/>
</dbReference>
<evidence type="ECO:0000313" key="1">
    <source>
        <dbReference type="EMBL" id="CAH2222917.1"/>
    </source>
</evidence>
<name>A0AAD1R313_PELCU</name>
<keyword evidence="2" id="KW-1185">Reference proteome</keyword>
<sequence>MAEIHRLEALHKLNPQPSIQIQLTAARELLKRITAEDTARALMWLKQKYYEKSNKADSMLARKLKHRIQSKQILQVRTPTGQTSDIPEQIGQIFQTYYTDL</sequence>
<dbReference type="EMBL" id="OW240912">
    <property type="protein sequence ID" value="CAH2222917.1"/>
    <property type="molecule type" value="Genomic_DNA"/>
</dbReference>
<accession>A0AAD1R313</accession>
<organism evidence="1 2">
    <name type="scientific">Pelobates cultripes</name>
    <name type="common">Western spadefoot toad</name>
    <dbReference type="NCBI Taxonomy" id="61616"/>
    <lineage>
        <taxon>Eukaryota</taxon>
        <taxon>Metazoa</taxon>
        <taxon>Chordata</taxon>
        <taxon>Craniata</taxon>
        <taxon>Vertebrata</taxon>
        <taxon>Euteleostomi</taxon>
        <taxon>Amphibia</taxon>
        <taxon>Batrachia</taxon>
        <taxon>Anura</taxon>
        <taxon>Pelobatoidea</taxon>
        <taxon>Pelobatidae</taxon>
        <taxon>Pelobates</taxon>
    </lineage>
</organism>
<evidence type="ECO:0000313" key="2">
    <source>
        <dbReference type="Proteomes" id="UP001295444"/>
    </source>
</evidence>
<proteinExistence type="predicted"/>
<protein>
    <submittedName>
        <fullName evidence="1">Uncharacterized protein</fullName>
    </submittedName>
</protein>
<reference evidence="1" key="1">
    <citation type="submission" date="2022-03" db="EMBL/GenBank/DDBJ databases">
        <authorList>
            <person name="Alioto T."/>
            <person name="Alioto T."/>
            <person name="Gomez Garrido J."/>
        </authorList>
    </citation>
    <scope>NUCLEOTIDE SEQUENCE</scope>
</reference>
<dbReference type="AlphaFoldDB" id="A0AAD1R313"/>